<organism evidence="1">
    <name type="scientific">Collinsella intestinalis</name>
    <dbReference type="NCBI Taxonomy" id="147207"/>
    <lineage>
        <taxon>Bacteria</taxon>
        <taxon>Bacillati</taxon>
        <taxon>Actinomycetota</taxon>
        <taxon>Coriobacteriia</taxon>
        <taxon>Coriobacteriales</taxon>
        <taxon>Coriobacteriaceae</taxon>
        <taxon>Collinsella</taxon>
    </lineage>
</organism>
<protein>
    <submittedName>
        <fullName evidence="1">Uncharacterized protein</fullName>
    </submittedName>
</protein>
<proteinExistence type="predicted"/>
<dbReference type="AlphaFoldDB" id="A0A6N3BJ72"/>
<evidence type="ECO:0000313" key="1">
    <source>
        <dbReference type="EMBL" id="VYU03274.1"/>
    </source>
</evidence>
<dbReference type="EMBL" id="CACRTN010000014">
    <property type="protein sequence ID" value="VYU03274.1"/>
    <property type="molecule type" value="Genomic_DNA"/>
</dbReference>
<reference evidence="1" key="1">
    <citation type="submission" date="2019-11" db="EMBL/GenBank/DDBJ databases">
        <authorList>
            <person name="Feng L."/>
        </authorList>
    </citation>
    <scope>NUCLEOTIDE SEQUENCE</scope>
    <source>
        <strain evidence="1">CintestinalisLFYP54</strain>
    </source>
</reference>
<accession>A0A6N3BJ72</accession>
<gene>
    <name evidence="1" type="ORF">CILFYP54_00580</name>
</gene>
<name>A0A6N3BJ72_9ACTN</name>
<sequence length="33" mass="3711">MCRSLETGATELVSRDLKEVGFPHPFLDATYVK</sequence>